<gene>
    <name evidence="2" type="ORF">AMELA_G00100300</name>
</gene>
<dbReference type="Proteomes" id="UP000593565">
    <property type="component" value="Unassembled WGS sequence"/>
</dbReference>
<protein>
    <submittedName>
        <fullName evidence="2">Uncharacterized protein</fullName>
    </submittedName>
</protein>
<evidence type="ECO:0000313" key="3">
    <source>
        <dbReference type="Proteomes" id="UP000593565"/>
    </source>
</evidence>
<keyword evidence="3" id="KW-1185">Reference proteome</keyword>
<feature type="region of interest" description="Disordered" evidence="1">
    <location>
        <begin position="1"/>
        <end position="26"/>
    </location>
</feature>
<dbReference type="EMBL" id="JAAGNN010000008">
    <property type="protein sequence ID" value="KAF4085887.1"/>
    <property type="molecule type" value="Genomic_DNA"/>
</dbReference>
<comment type="caution">
    <text evidence="2">The sequence shown here is derived from an EMBL/GenBank/DDBJ whole genome shotgun (WGS) entry which is preliminary data.</text>
</comment>
<name>A0A7J6AUN4_AMEME</name>
<proteinExistence type="predicted"/>
<evidence type="ECO:0000313" key="2">
    <source>
        <dbReference type="EMBL" id="KAF4085887.1"/>
    </source>
</evidence>
<sequence length="138" mass="15626">MISAQLHETPQNTSAPTERKHCRGHTHTHTHTHLYIHIHTRLLQNISWLSFTAKQTVPFRGHLYFSKVCVSHPTHHHGPHVCVALFPVRAVLGRQPLRATCTKPAYAHHDALQNLPGLPSHLSPHLQLHPLPCTPRQP</sequence>
<reference evidence="2 3" key="1">
    <citation type="submission" date="2020-02" db="EMBL/GenBank/DDBJ databases">
        <title>A chromosome-scale genome assembly of the black bullhead catfish (Ameiurus melas).</title>
        <authorList>
            <person name="Wen M."/>
            <person name="Zham M."/>
            <person name="Cabau C."/>
            <person name="Klopp C."/>
            <person name="Donnadieu C."/>
            <person name="Roques C."/>
            <person name="Bouchez O."/>
            <person name="Lampietro C."/>
            <person name="Jouanno E."/>
            <person name="Herpin A."/>
            <person name="Louis A."/>
            <person name="Berthelot C."/>
            <person name="Parey E."/>
            <person name="Roest-Crollius H."/>
            <person name="Braasch I."/>
            <person name="Postlethwait J."/>
            <person name="Robinson-Rechavi M."/>
            <person name="Echchiki A."/>
            <person name="Begum T."/>
            <person name="Montfort J."/>
            <person name="Schartl M."/>
            <person name="Bobe J."/>
            <person name="Guiguen Y."/>
        </authorList>
    </citation>
    <scope>NUCLEOTIDE SEQUENCE [LARGE SCALE GENOMIC DNA]</scope>
    <source>
        <strain evidence="2">M_S1</strain>
        <tissue evidence="2">Blood</tissue>
    </source>
</reference>
<dbReference type="AlphaFoldDB" id="A0A7J6AUN4"/>
<feature type="compositionally biased region" description="Polar residues" evidence="1">
    <location>
        <begin position="1"/>
        <end position="16"/>
    </location>
</feature>
<accession>A0A7J6AUN4</accession>
<organism evidence="2 3">
    <name type="scientific">Ameiurus melas</name>
    <name type="common">Black bullhead</name>
    <name type="synonym">Silurus melas</name>
    <dbReference type="NCBI Taxonomy" id="219545"/>
    <lineage>
        <taxon>Eukaryota</taxon>
        <taxon>Metazoa</taxon>
        <taxon>Chordata</taxon>
        <taxon>Craniata</taxon>
        <taxon>Vertebrata</taxon>
        <taxon>Euteleostomi</taxon>
        <taxon>Actinopterygii</taxon>
        <taxon>Neopterygii</taxon>
        <taxon>Teleostei</taxon>
        <taxon>Ostariophysi</taxon>
        <taxon>Siluriformes</taxon>
        <taxon>Ictaluridae</taxon>
        <taxon>Ameiurus</taxon>
    </lineage>
</organism>
<evidence type="ECO:0000256" key="1">
    <source>
        <dbReference type="SAM" id="MobiDB-lite"/>
    </source>
</evidence>